<gene>
    <name evidence="2" type="ORF">GCM10009550_00690</name>
</gene>
<organism evidence="2 3">
    <name type="scientific">Actinocorallia libanotica</name>
    <dbReference type="NCBI Taxonomy" id="46162"/>
    <lineage>
        <taxon>Bacteria</taxon>
        <taxon>Bacillati</taxon>
        <taxon>Actinomycetota</taxon>
        <taxon>Actinomycetes</taxon>
        <taxon>Streptosporangiales</taxon>
        <taxon>Thermomonosporaceae</taxon>
        <taxon>Actinocorallia</taxon>
    </lineage>
</organism>
<sequence length="396" mass="42360">MTTLDPQAILAGRTPGRPSIKLMVGMVVTSLCALTALVLFALLGGGANFFVCVGLAVLPVPIMVAAVLLLDRLEPEPTRDLVFAFLWGAGVAVLGALVLNTLGLKYVTEPVFGDQGRFWTTVAGAPVVEEALKGAVLFVLLWFRRNEIDGVTDGFVYAAMVALGFAMMENVSYYLQALDGGGTQRLEAVFVLRGVVAPFCHPLFTAMTGLGVAYAANRRTGRVTALVLGLLAAMLLHALWNAGTLMGAGGLAVVYALNFVLLVVLLTLVFLERRTLVRQIGHYLPGYLHTGLVTPQDIVMLGRIPLRREARRWARSIGGKGAARAMSDYQLAATELVLLHRRMDNGVIDVPFFARRRGELLRLMVVARQALAISRIPAGPAAPPPWGPSGFAPPPG</sequence>
<dbReference type="InterPro" id="IPR026898">
    <property type="entry name" value="PrsW"/>
</dbReference>
<protein>
    <submittedName>
        <fullName evidence="2">PrsW family intramembrane metalloprotease</fullName>
    </submittedName>
</protein>
<keyword evidence="3" id="KW-1185">Reference proteome</keyword>
<keyword evidence="1" id="KW-0812">Transmembrane</keyword>
<keyword evidence="2" id="KW-0645">Protease</keyword>
<dbReference type="Proteomes" id="UP001500665">
    <property type="component" value="Unassembled WGS sequence"/>
</dbReference>
<feature type="transmembrane region" description="Helical" evidence="1">
    <location>
        <begin position="122"/>
        <end position="143"/>
    </location>
</feature>
<dbReference type="PANTHER" id="PTHR36844">
    <property type="entry name" value="PROTEASE PRSW"/>
    <property type="match status" value="1"/>
</dbReference>
<accession>A0ABN1PZG6</accession>
<dbReference type="RefSeq" id="WP_344235370.1">
    <property type="nucleotide sequence ID" value="NZ_BAAAHH010000001.1"/>
</dbReference>
<dbReference type="GO" id="GO:0008237">
    <property type="term" value="F:metallopeptidase activity"/>
    <property type="evidence" value="ECO:0007669"/>
    <property type="project" value="UniProtKB-KW"/>
</dbReference>
<feature type="transmembrane region" description="Helical" evidence="1">
    <location>
        <begin position="195"/>
        <end position="216"/>
    </location>
</feature>
<keyword evidence="1" id="KW-1133">Transmembrane helix</keyword>
<feature type="transmembrane region" description="Helical" evidence="1">
    <location>
        <begin position="48"/>
        <end position="70"/>
    </location>
</feature>
<evidence type="ECO:0000256" key="1">
    <source>
        <dbReference type="SAM" id="Phobius"/>
    </source>
</evidence>
<feature type="transmembrane region" description="Helical" evidence="1">
    <location>
        <begin position="22"/>
        <end position="42"/>
    </location>
</feature>
<evidence type="ECO:0000313" key="2">
    <source>
        <dbReference type="EMBL" id="GAA0935554.1"/>
    </source>
</evidence>
<keyword evidence="2" id="KW-0378">Hydrolase</keyword>
<name>A0ABN1PZG6_9ACTN</name>
<keyword evidence="2" id="KW-0482">Metalloprotease</keyword>
<evidence type="ECO:0000313" key="3">
    <source>
        <dbReference type="Proteomes" id="UP001500665"/>
    </source>
</evidence>
<comment type="caution">
    <text evidence="2">The sequence shown here is derived from an EMBL/GenBank/DDBJ whole genome shotgun (WGS) entry which is preliminary data.</text>
</comment>
<keyword evidence="1" id="KW-0472">Membrane</keyword>
<feature type="transmembrane region" description="Helical" evidence="1">
    <location>
        <begin position="82"/>
        <end position="102"/>
    </location>
</feature>
<feature type="transmembrane region" description="Helical" evidence="1">
    <location>
        <begin position="223"/>
        <end position="240"/>
    </location>
</feature>
<dbReference type="PANTHER" id="PTHR36844:SF1">
    <property type="entry name" value="PROTEASE PRSW"/>
    <property type="match status" value="1"/>
</dbReference>
<reference evidence="2 3" key="1">
    <citation type="journal article" date="2019" name="Int. J. Syst. Evol. Microbiol.">
        <title>The Global Catalogue of Microorganisms (GCM) 10K type strain sequencing project: providing services to taxonomists for standard genome sequencing and annotation.</title>
        <authorList>
            <consortium name="The Broad Institute Genomics Platform"/>
            <consortium name="The Broad Institute Genome Sequencing Center for Infectious Disease"/>
            <person name="Wu L."/>
            <person name="Ma J."/>
        </authorList>
    </citation>
    <scope>NUCLEOTIDE SEQUENCE [LARGE SCALE GENOMIC DNA]</scope>
    <source>
        <strain evidence="2 3">JCM 10696</strain>
    </source>
</reference>
<feature type="transmembrane region" description="Helical" evidence="1">
    <location>
        <begin position="155"/>
        <end position="175"/>
    </location>
</feature>
<feature type="transmembrane region" description="Helical" evidence="1">
    <location>
        <begin position="252"/>
        <end position="271"/>
    </location>
</feature>
<dbReference type="EMBL" id="BAAAHH010000001">
    <property type="protein sequence ID" value="GAA0935554.1"/>
    <property type="molecule type" value="Genomic_DNA"/>
</dbReference>
<proteinExistence type="predicted"/>
<dbReference type="Pfam" id="PF13367">
    <property type="entry name" value="PrsW-protease"/>
    <property type="match status" value="1"/>
</dbReference>